<proteinExistence type="predicted"/>
<evidence type="ECO:0000313" key="2">
    <source>
        <dbReference type="Proteomes" id="UP001230268"/>
    </source>
</evidence>
<organism evidence="1 2">
    <name type="scientific">Babesia gibsoni</name>
    <dbReference type="NCBI Taxonomy" id="33632"/>
    <lineage>
        <taxon>Eukaryota</taxon>
        <taxon>Sar</taxon>
        <taxon>Alveolata</taxon>
        <taxon>Apicomplexa</taxon>
        <taxon>Aconoidasida</taxon>
        <taxon>Piroplasmida</taxon>
        <taxon>Babesiidae</taxon>
        <taxon>Babesia</taxon>
    </lineage>
</organism>
<gene>
    <name evidence="1" type="ORF">BgAZ_404650</name>
</gene>
<reference evidence="1" key="1">
    <citation type="submission" date="2023-08" db="EMBL/GenBank/DDBJ databases">
        <title>Draft sequence of the Babesia gibsoni genome.</title>
        <authorList>
            <person name="Yamagishi J.Y."/>
            <person name="Xuan X.X."/>
        </authorList>
    </citation>
    <scope>NUCLEOTIDE SEQUENCE</scope>
    <source>
        <strain evidence="1">Azabu</strain>
    </source>
</reference>
<evidence type="ECO:0000313" key="1">
    <source>
        <dbReference type="EMBL" id="KAK1442435.1"/>
    </source>
</evidence>
<dbReference type="Proteomes" id="UP001230268">
    <property type="component" value="Unassembled WGS sequence"/>
</dbReference>
<sequence>MPRRSAAFAIGCMIPRARAIDTSSSRFDVNTFFRLLGGRQSRVTTKLQLDSLKFLDVLLTRKELSSDVQERMTRNGSYRYFHSVPVPEFPRKIEFIKIKEGERCQGEESIRNGLLLRRLCGVALSTVQLERAALLVKCMDTHPLELRSILYNFALTHLRTMCMDDLLQMNKMLSLMHDNRNNDILLGILSGTIPPDKGLIGSNDALRKLIYFVSAKHPALVSD</sequence>
<name>A0AAD8LRS7_BABGI</name>
<protein>
    <submittedName>
        <fullName evidence="1">Uncharacterized protein</fullName>
    </submittedName>
</protein>
<dbReference type="EMBL" id="JAVEPI010000004">
    <property type="protein sequence ID" value="KAK1442435.1"/>
    <property type="molecule type" value="Genomic_DNA"/>
</dbReference>
<keyword evidence="2" id="KW-1185">Reference proteome</keyword>
<comment type="caution">
    <text evidence="1">The sequence shown here is derived from an EMBL/GenBank/DDBJ whole genome shotgun (WGS) entry which is preliminary data.</text>
</comment>
<accession>A0AAD8LRS7</accession>
<dbReference type="AlphaFoldDB" id="A0AAD8LRS7"/>